<sequence length="266" mass="30110">MSDKRLAEQKTDEEKVVERAKQKAAEEKAIDAWSNAIMEFYEGVRGDVGRLTSSSRGLVFPAPSFPCQEDLATREDEIREGKILWTSTREILNAVADGYRLGYVIQLLLQRSEGLEEATWEKVKAAVSGDKDLGTFLLFLHWVLNKPGMEDSKDAKALCCEAYKLFFGGKLDSFEGFFGGAYAGLSDDEKKITMKLNHGTPFCMGMKQAAKDLETGLEAAGGWQTTKDGRYRHVWGLRYRGISSWYYEDNAQRKQRERLEEMEALE</sequence>
<comment type="caution">
    <text evidence="1">The sequence shown here is derived from an EMBL/GenBank/DDBJ whole genome shotgun (WGS) entry which is preliminary data.</text>
</comment>
<reference evidence="1" key="1">
    <citation type="journal article" date="2023" name="Mol. Phylogenet. Evol.">
        <title>Genome-scale phylogeny and comparative genomics of the fungal order Sordariales.</title>
        <authorList>
            <person name="Hensen N."/>
            <person name="Bonometti L."/>
            <person name="Westerberg I."/>
            <person name="Brannstrom I.O."/>
            <person name="Guillou S."/>
            <person name="Cros-Aarteil S."/>
            <person name="Calhoun S."/>
            <person name="Haridas S."/>
            <person name="Kuo A."/>
            <person name="Mondo S."/>
            <person name="Pangilinan J."/>
            <person name="Riley R."/>
            <person name="LaButti K."/>
            <person name="Andreopoulos B."/>
            <person name="Lipzen A."/>
            <person name="Chen C."/>
            <person name="Yan M."/>
            <person name="Daum C."/>
            <person name="Ng V."/>
            <person name="Clum A."/>
            <person name="Steindorff A."/>
            <person name="Ohm R.A."/>
            <person name="Martin F."/>
            <person name="Silar P."/>
            <person name="Natvig D.O."/>
            <person name="Lalanne C."/>
            <person name="Gautier V."/>
            <person name="Ament-Velasquez S.L."/>
            <person name="Kruys A."/>
            <person name="Hutchinson M.I."/>
            <person name="Powell A.J."/>
            <person name="Barry K."/>
            <person name="Miller A.N."/>
            <person name="Grigoriev I.V."/>
            <person name="Debuchy R."/>
            <person name="Gladieux P."/>
            <person name="Hiltunen Thoren M."/>
            <person name="Johannesson H."/>
        </authorList>
    </citation>
    <scope>NUCLEOTIDE SEQUENCE</scope>
    <source>
        <strain evidence="1">CBS 626.80</strain>
    </source>
</reference>
<evidence type="ECO:0000313" key="2">
    <source>
        <dbReference type="Proteomes" id="UP001303222"/>
    </source>
</evidence>
<organism evidence="1 2">
    <name type="scientific">Pseudoneurospora amorphoporcata</name>
    <dbReference type="NCBI Taxonomy" id="241081"/>
    <lineage>
        <taxon>Eukaryota</taxon>
        <taxon>Fungi</taxon>
        <taxon>Dikarya</taxon>
        <taxon>Ascomycota</taxon>
        <taxon>Pezizomycotina</taxon>
        <taxon>Sordariomycetes</taxon>
        <taxon>Sordariomycetidae</taxon>
        <taxon>Sordariales</taxon>
        <taxon>Sordariaceae</taxon>
        <taxon>Pseudoneurospora</taxon>
    </lineage>
</organism>
<evidence type="ECO:0000313" key="1">
    <source>
        <dbReference type="EMBL" id="KAK3946620.1"/>
    </source>
</evidence>
<dbReference type="Proteomes" id="UP001303222">
    <property type="component" value="Unassembled WGS sequence"/>
</dbReference>
<reference evidence="1" key="2">
    <citation type="submission" date="2023-06" db="EMBL/GenBank/DDBJ databases">
        <authorList>
            <consortium name="Lawrence Berkeley National Laboratory"/>
            <person name="Mondo S.J."/>
            <person name="Hensen N."/>
            <person name="Bonometti L."/>
            <person name="Westerberg I."/>
            <person name="Brannstrom I.O."/>
            <person name="Guillou S."/>
            <person name="Cros-Aarteil S."/>
            <person name="Calhoun S."/>
            <person name="Haridas S."/>
            <person name="Kuo A."/>
            <person name="Pangilinan J."/>
            <person name="Riley R."/>
            <person name="Labutti K."/>
            <person name="Andreopoulos B."/>
            <person name="Lipzen A."/>
            <person name="Chen C."/>
            <person name="Yanf M."/>
            <person name="Daum C."/>
            <person name="Ng V."/>
            <person name="Clum A."/>
            <person name="Steindorff A."/>
            <person name="Ohm R."/>
            <person name="Martin F."/>
            <person name="Silar P."/>
            <person name="Natvig D."/>
            <person name="Lalanne C."/>
            <person name="Gautier V."/>
            <person name="Ament-Velasquez S.L."/>
            <person name="Kruys A."/>
            <person name="Hutchinson M.I."/>
            <person name="Powell A.J."/>
            <person name="Barry K."/>
            <person name="Miller A.N."/>
            <person name="Grigoriev I.V."/>
            <person name="Debuchy R."/>
            <person name="Gladieux P."/>
            <person name="Thoren M.H."/>
            <person name="Johannesson H."/>
        </authorList>
    </citation>
    <scope>NUCLEOTIDE SEQUENCE</scope>
    <source>
        <strain evidence="1">CBS 626.80</strain>
    </source>
</reference>
<gene>
    <name evidence="1" type="ORF">QBC32DRAFT_133265</name>
</gene>
<name>A0AAN6NJC5_9PEZI</name>
<keyword evidence="2" id="KW-1185">Reference proteome</keyword>
<dbReference type="EMBL" id="MU859627">
    <property type="protein sequence ID" value="KAK3946620.1"/>
    <property type="molecule type" value="Genomic_DNA"/>
</dbReference>
<accession>A0AAN6NJC5</accession>
<dbReference type="AlphaFoldDB" id="A0AAN6NJC5"/>
<protein>
    <submittedName>
        <fullName evidence="1">Uncharacterized protein</fullName>
    </submittedName>
</protein>
<proteinExistence type="predicted"/>